<sequence>MNSKAFVISFDAVLALLVVFAFLVASFSLISRVSDSGFNESFLQAFSFDSLKVLEASGKLQQAALENDSSGIDSFLNSLPYYYCARIDFFEQGSSVPSIIASKPNCRNVPSNSFLARRFFAVSINSEPVFYTAELKSWIAG</sequence>
<dbReference type="Proteomes" id="UP000527315">
    <property type="component" value="Unassembled WGS sequence"/>
</dbReference>
<dbReference type="EMBL" id="DUFJ01000056">
    <property type="protein sequence ID" value="HIH33060.1"/>
    <property type="molecule type" value="Genomic_DNA"/>
</dbReference>
<keyword evidence="1" id="KW-0812">Transmembrane</keyword>
<evidence type="ECO:0000256" key="1">
    <source>
        <dbReference type="SAM" id="Phobius"/>
    </source>
</evidence>
<comment type="caution">
    <text evidence="2">The sequence shown here is derived from an EMBL/GenBank/DDBJ whole genome shotgun (WGS) entry which is preliminary data.</text>
</comment>
<evidence type="ECO:0000313" key="2">
    <source>
        <dbReference type="EMBL" id="HIH33060.1"/>
    </source>
</evidence>
<reference evidence="3" key="2">
    <citation type="submission" date="2021-03" db="EMBL/GenBank/DDBJ databases">
        <authorList>
            <person name="Jaffe A."/>
        </authorList>
    </citation>
    <scope>NUCLEOTIDE SEQUENCE</scope>
    <source>
        <strain evidence="3">RIFCSPLOWO2_01_FULL_43_13</strain>
    </source>
</reference>
<reference evidence="3" key="3">
    <citation type="submission" date="2021-05" db="EMBL/GenBank/DDBJ databases">
        <title>Protein family content uncovers lineage relationships and bacterial pathway maintenance mechanisms in DPANN archaea.</title>
        <authorList>
            <person name="Castelle C.J."/>
            <person name="Meheust R."/>
            <person name="Jaffe A.L."/>
            <person name="Seitz K."/>
            <person name="Gong X."/>
            <person name="Baker B.J."/>
            <person name="Banfield J.F."/>
        </authorList>
    </citation>
    <scope>NUCLEOTIDE SEQUENCE</scope>
    <source>
        <strain evidence="3">RIFCSPLOWO2_01_FULL_43_13</strain>
    </source>
</reference>
<dbReference type="AlphaFoldDB" id="A0A7J4KUY2"/>
<reference evidence="2" key="1">
    <citation type="journal article" date="2020" name="bioRxiv">
        <title>A rank-normalized archaeal taxonomy based on genome phylogeny resolves widespread incomplete and uneven classifications.</title>
        <authorList>
            <person name="Rinke C."/>
            <person name="Chuvochina M."/>
            <person name="Mussig A.J."/>
            <person name="Chaumeil P.-A."/>
            <person name="Waite D.W."/>
            <person name="Whitman W.B."/>
            <person name="Parks D.H."/>
            <person name="Hugenholtz P."/>
        </authorList>
    </citation>
    <scope>NUCLEOTIDE SEQUENCE</scope>
    <source>
        <strain evidence="2">UBA10036</strain>
    </source>
</reference>
<evidence type="ECO:0000313" key="4">
    <source>
        <dbReference type="Proteomes" id="UP000527315"/>
    </source>
</evidence>
<accession>A0A7J4KUY2</accession>
<name>A0A7J4KUY2_9ARCH</name>
<dbReference type="EMBL" id="JAGVWB010000022">
    <property type="protein sequence ID" value="MBS3058395.1"/>
    <property type="molecule type" value="Genomic_DNA"/>
</dbReference>
<keyword evidence="1" id="KW-0472">Membrane</keyword>
<proteinExistence type="predicted"/>
<protein>
    <submittedName>
        <fullName evidence="2">Uncharacterized protein</fullName>
    </submittedName>
</protein>
<feature type="transmembrane region" description="Helical" evidence="1">
    <location>
        <begin position="6"/>
        <end position="30"/>
    </location>
</feature>
<keyword evidence="1" id="KW-1133">Transmembrane helix</keyword>
<gene>
    <name evidence="2" type="ORF">HA227_02285</name>
    <name evidence="3" type="ORF">J4478_03250</name>
</gene>
<organism evidence="2 4">
    <name type="scientific">Candidatus Iainarchaeum sp</name>
    <dbReference type="NCBI Taxonomy" id="3101447"/>
    <lineage>
        <taxon>Archaea</taxon>
        <taxon>Candidatus Iainarchaeota</taxon>
        <taxon>Candidatus Iainarchaeia</taxon>
        <taxon>Candidatus Iainarchaeales</taxon>
        <taxon>Candidatus Iainarchaeaceae</taxon>
        <taxon>Candidatus Iainarchaeum</taxon>
    </lineage>
</organism>
<evidence type="ECO:0000313" key="3">
    <source>
        <dbReference type="EMBL" id="MBS3058395.1"/>
    </source>
</evidence>
<dbReference type="Proteomes" id="UP000680185">
    <property type="component" value="Unassembled WGS sequence"/>
</dbReference>